<gene>
    <name evidence="2" type="ORF">QCA50_006885</name>
</gene>
<evidence type="ECO:0000256" key="1">
    <source>
        <dbReference type="SAM" id="MobiDB-lite"/>
    </source>
</evidence>
<evidence type="ECO:0000313" key="3">
    <source>
        <dbReference type="Proteomes" id="UP001385951"/>
    </source>
</evidence>
<dbReference type="Gene3D" id="3.80.10.10">
    <property type="entry name" value="Ribonuclease Inhibitor"/>
    <property type="match status" value="1"/>
</dbReference>
<reference evidence="2 3" key="1">
    <citation type="submission" date="2022-09" db="EMBL/GenBank/DDBJ databases">
        <authorList>
            <person name="Palmer J.M."/>
        </authorList>
    </citation>
    <scope>NUCLEOTIDE SEQUENCE [LARGE SCALE GENOMIC DNA]</scope>
    <source>
        <strain evidence="2 3">DSM 7382</strain>
    </source>
</reference>
<keyword evidence="3" id="KW-1185">Reference proteome</keyword>
<feature type="compositionally biased region" description="Basic residues" evidence="1">
    <location>
        <begin position="13"/>
        <end position="25"/>
    </location>
</feature>
<accession>A0AAW0GCT2</accession>
<dbReference type="Proteomes" id="UP001385951">
    <property type="component" value="Unassembled WGS sequence"/>
</dbReference>
<feature type="compositionally biased region" description="Polar residues" evidence="1">
    <location>
        <begin position="1"/>
        <end position="12"/>
    </location>
</feature>
<feature type="region of interest" description="Disordered" evidence="1">
    <location>
        <begin position="1"/>
        <end position="35"/>
    </location>
</feature>
<organism evidence="2 3">
    <name type="scientific">Cerrena zonata</name>
    <dbReference type="NCBI Taxonomy" id="2478898"/>
    <lineage>
        <taxon>Eukaryota</taxon>
        <taxon>Fungi</taxon>
        <taxon>Dikarya</taxon>
        <taxon>Basidiomycota</taxon>
        <taxon>Agaricomycotina</taxon>
        <taxon>Agaricomycetes</taxon>
        <taxon>Polyporales</taxon>
        <taxon>Cerrenaceae</taxon>
        <taxon>Cerrena</taxon>
    </lineage>
</organism>
<dbReference type="AlphaFoldDB" id="A0AAW0GCT2"/>
<protein>
    <submittedName>
        <fullName evidence="2">Uncharacterized protein</fullName>
    </submittedName>
</protein>
<sequence>MCSSESIRSRAQTIHKSRSSPRRARPSLEEGSTETGAISRILRLVKKIPNLASSDDDDDSASESTYHGFYIQPSLQQLSLSRVNERFLTLIHDSVKCVTLKDLAVYRAHDGVGRYISDAAWYLTNLRLELDASKFADVSRGMHTAARGVAFCTRLSTLTFRVNLCSERTFVWEYIATIIASCCPSIEQISIEITRWEGIFECDSEDARKHGKVVDAAIAKCKDSLSRVEFLWAVEKEEDGPSEEMIEAVEKWLPRTNETDLLNLGIVFAF</sequence>
<proteinExistence type="predicted"/>
<comment type="caution">
    <text evidence="2">The sequence shown here is derived from an EMBL/GenBank/DDBJ whole genome shotgun (WGS) entry which is preliminary data.</text>
</comment>
<name>A0AAW0GCT2_9APHY</name>
<dbReference type="EMBL" id="JASBNA010000007">
    <property type="protein sequence ID" value="KAK7690232.1"/>
    <property type="molecule type" value="Genomic_DNA"/>
</dbReference>
<evidence type="ECO:0000313" key="2">
    <source>
        <dbReference type="EMBL" id="KAK7690232.1"/>
    </source>
</evidence>
<dbReference type="InterPro" id="IPR032675">
    <property type="entry name" value="LRR_dom_sf"/>
</dbReference>